<dbReference type="PANTHER" id="PTHR37953">
    <property type="entry name" value="UPF0127 PROTEIN MJ1496"/>
    <property type="match status" value="1"/>
</dbReference>
<proteinExistence type="predicted"/>
<feature type="signal peptide" evidence="1">
    <location>
        <begin position="1"/>
        <end position="27"/>
    </location>
</feature>
<dbReference type="Pfam" id="PF02643">
    <property type="entry name" value="DUF192"/>
    <property type="match status" value="1"/>
</dbReference>
<protein>
    <submittedName>
        <fullName evidence="2">Hypothetical signal peptide protein</fullName>
    </submittedName>
</protein>
<dbReference type="EMBL" id="CP002568">
    <property type="protein sequence ID" value="ADZ70411.1"/>
    <property type="molecule type" value="Genomic_DNA"/>
</dbReference>
<keyword evidence="1" id="KW-0732">Signal</keyword>
<dbReference type="OrthoDB" id="9808290at2"/>
<evidence type="ECO:0000256" key="1">
    <source>
        <dbReference type="SAM" id="SignalP"/>
    </source>
</evidence>
<accession>F2IX93</accession>
<dbReference type="InterPro" id="IPR038695">
    <property type="entry name" value="Saro_0823-like_sf"/>
</dbReference>
<dbReference type="HOGENOM" id="CLU_097039_2_1_5"/>
<dbReference type="AlphaFoldDB" id="F2IX93"/>
<dbReference type="Proteomes" id="UP000008130">
    <property type="component" value="Chromosome"/>
</dbReference>
<reference evidence="2 3" key="1">
    <citation type="journal article" date="2011" name="J. Bacteriol.">
        <title>Complete genome sequence of Polymorphum gilvum SL003B-26A1T, a crude oil-degrading bacterium from oil-polluted saline soil.</title>
        <authorList>
            <person name="Li S.G."/>
            <person name="Tang Y.Q."/>
            <person name="Nie Y."/>
            <person name="Cai M."/>
            <person name="Wu X.L."/>
        </authorList>
    </citation>
    <scope>NUCLEOTIDE SEQUENCE [LARGE SCALE GENOMIC DNA]</scope>
    <source>
        <strain evidence="3">LMG 25793 / CGMCC 1.9160 / SL003B-26A1</strain>
    </source>
</reference>
<dbReference type="KEGG" id="pgv:SL003B_1985"/>
<dbReference type="InterPro" id="IPR003795">
    <property type="entry name" value="DUF192"/>
</dbReference>
<dbReference type="PANTHER" id="PTHR37953:SF1">
    <property type="entry name" value="UPF0127 PROTEIN MJ1496"/>
    <property type="match status" value="1"/>
</dbReference>
<gene>
    <name evidence="2" type="ordered locus">SL003B_1985</name>
</gene>
<sequence>MPLPSVLAIPFRVLLLVLAVAVASAQASELPRERLSVETASGPHRFEVEVAADSASRARGLMDRREMAADAGMLFVFEDTGEKHFWMKNTYLSLDMIFIGADGRIVHIAENTVPLSEKVVGSNGPARYVLEVLAGTSARLGFAPGDRVVASSIRVMP</sequence>
<dbReference type="eggNOG" id="COG1430">
    <property type="taxonomic scope" value="Bacteria"/>
</dbReference>
<organism evidence="2 3">
    <name type="scientific">Polymorphum gilvum (strain LMG 25793 / CGMCC 1.9160 / SL003B-26A1)</name>
    <dbReference type="NCBI Taxonomy" id="991905"/>
    <lineage>
        <taxon>Bacteria</taxon>
        <taxon>Pseudomonadati</taxon>
        <taxon>Pseudomonadota</taxon>
        <taxon>Alphaproteobacteria</taxon>
        <taxon>Rhodobacterales</taxon>
        <taxon>Paracoccaceae</taxon>
        <taxon>Polymorphum</taxon>
    </lineage>
</organism>
<feature type="chain" id="PRO_5003280025" evidence="1">
    <location>
        <begin position="28"/>
        <end position="157"/>
    </location>
</feature>
<name>F2IX93_POLGS</name>
<dbReference type="RefSeq" id="WP_013652729.1">
    <property type="nucleotide sequence ID" value="NC_015259.1"/>
</dbReference>
<evidence type="ECO:0000313" key="2">
    <source>
        <dbReference type="EMBL" id="ADZ70411.1"/>
    </source>
</evidence>
<dbReference type="STRING" id="991905.SL003B_1985"/>
<dbReference type="Gene3D" id="2.60.120.1140">
    <property type="entry name" value="Protein of unknown function DUF192"/>
    <property type="match status" value="1"/>
</dbReference>
<keyword evidence="3" id="KW-1185">Reference proteome</keyword>
<evidence type="ECO:0000313" key="3">
    <source>
        <dbReference type="Proteomes" id="UP000008130"/>
    </source>
</evidence>